<feature type="region of interest" description="Disordered" evidence="1">
    <location>
        <begin position="110"/>
        <end position="144"/>
    </location>
</feature>
<dbReference type="VEuPathDB" id="VectorBase:LOC119162326"/>
<sequence>MQVGCGSVGAASRWSDTSKGRIEIPCPKAILEYNKFMRGVDKLDLVMAIYPMKAKTRKWPVRIMCHFISLALANLWLEYVRDASNQGLPRRKALDMLAFRTDVALTLAQVNKSAPRKRGRPSSDSAEVPTRRPHDSHPAPPNAVRYDAKDHWPLQFQMPFPQQCKYEKCSAKTRVHCRKYNVFLCIAAEKDCFFHFHNQRTNESTSHTQSRTLRSEYYFSSLL</sequence>
<protein>
    <recommendedName>
        <fullName evidence="2">PiggyBac transposable element-derived protein domain-containing protein</fullName>
    </recommendedName>
</protein>
<organism evidence="3 4">
    <name type="scientific">Rhipicephalus microplus</name>
    <name type="common">Cattle tick</name>
    <name type="synonym">Boophilus microplus</name>
    <dbReference type="NCBI Taxonomy" id="6941"/>
    <lineage>
        <taxon>Eukaryota</taxon>
        <taxon>Metazoa</taxon>
        <taxon>Ecdysozoa</taxon>
        <taxon>Arthropoda</taxon>
        <taxon>Chelicerata</taxon>
        <taxon>Arachnida</taxon>
        <taxon>Acari</taxon>
        <taxon>Parasitiformes</taxon>
        <taxon>Ixodida</taxon>
        <taxon>Ixodoidea</taxon>
        <taxon>Ixodidae</taxon>
        <taxon>Rhipicephalinae</taxon>
        <taxon>Rhipicephalus</taxon>
        <taxon>Boophilus</taxon>
    </lineage>
</organism>
<evidence type="ECO:0000259" key="2">
    <source>
        <dbReference type="Pfam" id="PF13843"/>
    </source>
</evidence>
<evidence type="ECO:0000256" key="1">
    <source>
        <dbReference type="SAM" id="MobiDB-lite"/>
    </source>
</evidence>
<dbReference type="PANTHER" id="PTHR47272:SF1">
    <property type="entry name" value="PIGGYBAC TRANSPOSABLE ELEMENT-DERIVED PROTEIN 3-LIKE"/>
    <property type="match status" value="1"/>
</dbReference>
<feature type="domain" description="PiggyBac transposable element-derived protein" evidence="2">
    <location>
        <begin position="21"/>
        <end position="74"/>
    </location>
</feature>
<proteinExistence type="predicted"/>
<dbReference type="Proteomes" id="UP000821866">
    <property type="component" value="Chromosome 1"/>
</dbReference>
<keyword evidence="4" id="KW-1185">Reference proteome</keyword>
<accession>A0A9J6F5P5</accession>
<comment type="caution">
    <text evidence="3">The sequence shown here is derived from an EMBL/GenBank/DDBJ whole genome shotgun (WGS) entry which is preliminary data.</text>
</comment>
<dbReference type="InterPro" id="IPR029526">
    <property type="entry name" value="PGBD"/>
</dbReference>
<evidence type="ECO:0000313" key="4">
    <source>
        <dbReference type="Proteomes" id="UP000821866"/>
    </source>
</evidence>
<dbReference type="PANTHER" id="PTHR47272">
    <property type="entry name" value="DDE_TNP_1_7 DOMAIN-CONTAINING PROTEIN"/>
    <property type="match status" value="1"/>
</dbReference>
<reference evidence="3" key="1">
    <citation type="journal article" date="2020" name="Cell">
        <title>Large-Scale Comparative Analyses of Tick Genomes Elucidate Their Genetic Diversity and Vector Capacities.</title>
        <authorList>
            <consortium name="Tick Genome and Microbiome Consortium (TIGMIC)"/>
            <person name="Jia N."/>
            <person name="Wang J."/>
            <person name="Shi W."/>
            <person name="Du L."/>
            <person name="Sun Y."/>
            <person name="Zhan W."/>
            <person name="Jiang J.F."/>
            <person name="Wang Q."/>
            <person name="Zhang B."/>
            <person name="Ji P."/>
            <person name="Bell-Sakyi L."/>
            <person name="Cui X.M."/>
            <person name="Yuan T.T."/>
            <person name="Jiang B.G."/>
            <person name="Yang W.F."/>
            <person name="Lam T.T."/>
            <person name="Chang Q.C."/>
            <person name="Ding S.J."/>
            <person name="Wang X.J."/>
            <person name="Zhu J.G."/>
            <person name="Ruan X.D."/>
            <person name="Zhao L."/>
            <person name="Wei J.T."/>
            <person name="Ye R.Z."/>
            <person name="Que T.C."/>
            <person name="Du C.H."/>
            <person name="Zhou Y.H."/>
            <person name="Cheng J.X."/>
            <person name="Dai P.F."/>
            <person name="Guo W.B."/>
            <person name="Han X.H."/>
            <person name="Huang E.J."/>
            <person name="Li L.F."/>
            <person name="Wei W."/>
            <person name="Gao Y.C."/>
            <person name="Liu J.Z."/>
            <person name="Shao H.Z."/>
            <person name="Wang X."/>
            <person name="Wang C.C."/>
            <person name="Yang T.C."/>
            <person name="Huo Q.B."/>
            <person name="Li W."/>
            <person name="Chen H.Y."/>
            <person name="Chen S.E."/>
            <person name="Zhou L.G."/>
            <person name="Ni X.B."/>
            <person name="Tian J.H."/>
            <person name="Sheng Y."/>
            <person name="Liu T."/>
            <person name="Pan Y.S."/>
            <person name="Xia L.Y."/>
            <person name="Li J."/>
            <person name="Zhao F."/>
            <person name="Cao W.C."/>
        </authorList>
    </citation>
    <scope>NUCLEOTIDE SEQUENCE</scope>
    <source>
        <strain evidence="3">Rmic-2018</strain>
    </source>
</reference>
<gene>
    <name evidence="3" type="ORF">HPB51_018617</name>
</gene>
<dbReference type="Pfam" id="PF13843">
    <property type="entry name" value="DDE_Tnp_1_7"/>
    <property type="match status" value="1"/>
</dbReference>
<reference evidence="3" key="2">
    <citation type="submission" date="2021-09" db="EMBL/GenBank/DDBJ databases">
        <authorList>
            <person name="Jia N."/>
            <person name="Wang J."/>
            <person name="Shi W."/>
            <person name="Du L."/>
            <person name="Sun Y."/>
            <person name="Zhan W."/>
            <person name="Jiang J."/>
            <person name="Wang Q."/>
            <person name="Zhang B."/>
            <person name="Ji P."/>
            <person name="Sakyi L.B."/>
            <person name="Cui X."/>
            <person name="Yuan T."/>
            <person name="Jiang B."/>
            <person name="Yang W."/>
            <person name="Lam T.T.-Y."/>
            <person name="Chang Q."/>
            <person name="Ding S."/>
            <person name="Wang X."/>
            <person name="Zhu J."/>
            <person name="Ruan X."/>
            <person name="Zhao L."/>
            <person name="Wei J."/>
            <person name="Que T."/>
            <person name="Du C."/>
            <person name="Cheng J."/>
            <person name="Dai P."/>
            <person name="Han X."/>
            <person name="Huang E."/>
            <person name="Gao Y."/>
            <person name="Liu J."/>
            <person name="Shao H."/>
            <person name="Ye R."/>
            <person name="Li L."/>
            <person name="Wei W."/>
            <person name="Wang X."/>
            <person name="Wang C."/>
            <person name="Huo Q."/>
            <person name="Li W."/>
            <person name="Guo W."/>
            <person name="Chen H."/>
            <person name="Chen S."/>
            <person name="Zhou L."/>
            <person name="Zhou L."/>
            <person name="Ni X."/>
            <person name="Tian J."/>
            <person name="Zhou Y."/>
            <person name="Sheng Y."/>
            <person name="Liu T."/>
            <person name="Pan Y."/>
            <person name="Xia L."/>
            <person name="Li J."/>
            <person name="Zhao F."/>
            <person name="Cao W."/>
        </authorList>
    </citation>
    <scope>NUCLEOTIDE SEQUENCE</scope>
    <source>
        <strain evidence="3">Rmic-2018</strain>
        <tissue evidence="3">Larvae</tissue>
    </source>
</reference>
<dbReference type="AlphaFoldDB" id="A0A9J6F5P5"/>
<dbReference type="EMBL" id="JABSTU010000001">
    <property type="protein sequence ID" value="KAH8041823.1"/>
    <property type="molecule type" value="Genomic_DNA"/>
</dbReference>
<name>A0A9J6F5P5_RHIMP</name>
<evidence type="ECO:0000313" key="3">
    <source>
        <dbReference type="EMBL" id="KAH8041823.1"/>
    </source>
</evidence>